<proteinExistence type="predicted"/>
<dbReference type="AlphaFoldDB" id="A0AAN9VXH6"/>
<evidence type="ECO:0000313" key="3">
    <source>
        <dbReference type="EMBL" id="KAK7872168.1"/>
    </source>
</evidence>
<dbReference type="GO" id="GO:0020037">
    <property type="term" value="F:heme binding"/>
    <property type="evidence" value="ECO:0007669"/>
    <property type="project" value="InterPro"/>
</dbReference>
<dbReference type="SUPFAM" id="SSF48113">
    <property type="entry name" value="Heme-dependent peroxidases"/>
    <property type="match status" value="1"/>
</dbReference>
<dbReference type="GO" id="GO:0046872">
    <property type="term" value="F:metal ion binding"/>
    <property type="evidence" value="ECO:0007669"/>
    <property type="project" value="UniProtKB-KW"/>
</dbReference>
<keyword evidence="1" id="KW-0575">Peroxidase</keyword>
<protein>
    <recommendedName>
        <fullName evidence="5">Peroxidase</fullName>
    </recommendedName>
</protein>
<dbReference type="PRINTS" id="PR00457">
    <property type="entry name" value="ANPEROXIDASE"/>
</dbReference>
<keyword evidence="2" id="KW-0408">Iron</keyword>
<dbReference type="CDD" id="cd09823">
    <property type="entry name" value="peroxinectin_like"/>
    <property type="match status" value="1"/>
</dbReference>
<keyword evidence="2" id="KW-0479">Metal-binding</keyword>
<dbReference type="Proteomes" id="UP001378592">
    <property type="component" value="Unassembled WGS sequence"/>
</dbReference>
<dbReference type="FunFam" id="1.10.640.10:FF:000009">
    <property type="entry name" value="Peroxidase, isoform B"/>
    <property type="match status" value="1"/>
</dbReference>
<evidence type="ECO:0008006" key="5">
    <source>
        <dbReference type="Google" id="ProtNLM"/>
    </source>
</evidence>
<feature type="binding site" description="axial binding residue" evidence="2">
    <location>
        <position position="565"/>
    </location>
    <ligand>
        <name>heme b</name>
        <dbReference type="ChEBI" id="CHEBI:60344"/>
    </ligand>
    <ligandPart>
        <name>Fe</name>
        <dbReference type="ChEBI" id="CHEBI:18248"/>
    </ligandPart>
</feature>
<dbReference type="EMBL" id="JAZDUA010000028">
    <property type="protein sequence ID" value="KAK7872168.1"/>
    <property type="molecule type" value="Genomic_DNA"/>
</dbReference>
<name>A0AAN9VXH6_9ORTH</name>
<dbReference type="PANTHER" id="PTHR11475:SF125">
    <property type="entry name" value="GH11385P"/>
    <property type="match status" value="1"/>
</dbReference>
<evidence type="ECO:0000256" key="2">
    <source>
        <dbReference type="PIRSR" id="PIRSR619791-2"/>
    </source>
</evidence>
<comment type="caution">
    <text evidence="3">The sequence shown here is derived from an EMBL/GenBank/DDBJ whole genome shotgun (WGS) entry which is preliminary data.</text>
</comment>
<organism evidence="3 4">
    <name type="scientific">Gryllus longicercus</name>
    <dbReference type="NCBI Taxonomy" id="2509291"/>
    <lineage>
        <taxon>Eukaryota</taxon>
        <taxon>Metazoa</taxon>
        <taxon>Ecdysozoa</taxon>
        <taxon>Arthropoda</taxon>
        <taxon>Hexapoda</taxon>
        <taxon>Insecta</taxon>
        <taxon>Pterygota</taxon>
        <taxon>Neoptera</taxon>
        <taxon>Polyneoptera</taxon>
        <taxon>Orthoptera</taxon>
        <taxon>Ensifera</taxon>
        <taxon>Gryllidea</taxon>
        <taxon>Grylloidea</taxon>
        <taxon>Gryllidae</taxon>
        <taxon>Gryllinae</taxon>
        <taxon>Gryllus</taxon>
    </lineage>
</organism>
<gene>
    <name evidence="3" type="ORF">R5R35_001733</name>
</gene>
<dbReference type="Pfam" id="PF03098">
    <property type="entry name" value="An_peroxidase"/>
    <property type="match status" value="1"/>
</dbReference>
<dbReference type="InterPro" id="IPR037120">
    <property type="entry name" value="Haem_peroxidase_sf_animal"/>
</dbReference>
<evidence type="ECO:0000256" key="1">
    <source>
        <dbReference type="ARBA" id="ARBA00022559"/>
    </source>
</evidence>
<keyword evidence="2" id="KW-0349">Heme</keyword>
<dbReference type="InterPro" id="IPR010255">
    <property type="entry name" value="Haem_peroxidase_sf"/>
</dbReference>
<sequence>MDLMKAKTKAELVLTANDIVKKPIPVLPGSLKMAITTTVLGIILWTSLQFGAQIGNSPHEVQAFSMFRLPVSLQSFVGWYAPRAHAAEQRPGLVQLRDIEEKIASSLRFGTDSVDRMSRMEQNLVSSGVNVREGTPMHGQLIASYPTNEALGHGRDAHIALKASMHLSHSVCYLNDFSSDECARFLTMLKLPKLSDSGESSEKQQQQLLGDKCAAQHSATLTCSRSTKYRSANGSCNHLTHPSWGQSLTGYRRLLFPQYSDGIQEPRMFSIGMPKNKQNLLPSARVVSTKMAANADLPDNVKTLALMQWTQFVEHDLTHTPINKMFNNFDSSIMCCDHEGQDLMPRHTHPACMPIEVPQNDPFYSRRHMTCMNYVRSVTAMRPDCSFGPAEQMNQVSHYLDGSMIYGSTEEKSRSLRTFSHGHLKHDRKNGQMFLPASSQPSKHCQLSPESQACYESGDLRVNGHPHLTVMHTLWLREHNRIADKLQTLNPHWGDEKLYQEARRIVIAEIQHITFSEWLPLVLGQRYTKKSGLEVKQSGFSTEFSENVDPSVTNSFATAALRFVHSLMEGNLRLINEDREVNHTLRLNQHFNRPRVLEEPGHFDGLVRGLATQNSQKSDMTFTEDITSLLYQDSDNYGLDIISLDIQRGRDHGLPGYNQFRRMCGLQQAENFDDFSTEISQNMIRKLREMYRSVDDVDLLIGGMAEHPKDDGLLGPTFRCIIGEQFARTRKGDRYFYDLKNQPSSFTAEQLQEIRKVSLSRVFCDNSDDVSSMQPQVFHKPSSSNSLVSCRDATSIPKADLTAWIESH</sequence>
<dbReference type="PROSITE" id="PS50292">
    <property type="entry name" value="PEROXIDASE_3"/>
    <property type="match status" value="1"/>
</dbReference>
<dbReference type="GO" id="GO:0004601">
    <property type="term" value="F:peroxidase activity"/>
    <property type="evidence" value="ECO:0007669"/>
    <property type="project" value="UniProtKB-KW"/>
</dbReference>
<reference evidence="3 4" key="1">
    <citation type="submission" date="2024-03" db="EMBL/GenBank/DDBJ databases">
        <title>The genome assembly and annotation of the cricket Gryllus longicercus Weissman &amp; Gray.</title>
        <authorList>
            <person name="Szrajer S."/>
            <person name="Gray D."/>
            <person name="Ylla G."/>
        </authorList>
    </citation>
    <scope>NUCLEOTIDE SEQUENCE [LARGE SCALE GENOMIC DNA]</scope>
    <source>
        <strain evidence="3">DAG 2021-001</strain>
        <tissue evidence="3">Whole body minus gut</tissue>
    </source>
</reference>
<keyword evidence="1" id="KW-0560">Oxidoreductase</keyword>
<keyword evidence="4" id="KW-1185">Reference proteome</keyword>
<dbReference type="PANTHER" id="PTHR11475">
    <property type="entry name" value="OXIDASE/PEROXIDASE"/>
    <property type="match status" value="1"/>
</dbReference>
<dbReference type="Gene3D" id="1.10.640.10">
    <property type="entry name" value="Haem peroxidase domain superfamily, animal type"/>
    <property type="match status" value="1"/>
</dbReference>
<dbReference type="GO" id="GO:0006979">
    <property type="term" value="P:response to oxidative stress"/>
    <property type="evidence" value="ECO:0007669"/>
    <property type="project" value="InterPro"/>
</dbReference>
<dbReference type="InterPro" id="IPR019791">
    <property type="entry name" value="Haem_peroxidase_animal"/>
</dbReference>
<evidence type="ECO:0000313" key="4">
    <source>
        <dbReference type="Proteomes" id="UP001378592"/>
    </source>
</evidence>
<accession>A0AAN9VXH6</accession>